<dbReference type="GO" id="GO:0008803">
    <property type="term" value="F:bis(5'-nucleosyl)-tetraphosphatase (symmetrical) activity"/>
    <property type="evidence" value="ECO:0007669"/>
    <property type="project" value="TreeGrafter"/>
</dbReference>
<dbReference type="OrthoDB" id="9807890at2"/>
<dbReference type="SUPFAM" id="SSF56300">
    <property type="entry name" value="Metallo-dependent phosphatases"/>
    <property type="match status" value="1"/>
</dbReference>
<reference evidence="2 3" key="1">
    <citation type="submission" date="2018-06" db="EMBL/GenBank/DDBJ databases">
        <title>Genomic Encyclopedia of Type Strains, Phase III (KMG-III): the genomes of soil and plant-associated and newly described type strains.</title>
        <authorList>
            <person name="Whitman W."/>
        </authorList>
    </citation>
    <scope>NUCLEOTIDE SEQUENCE [LARGE SCALE GENOMIC DNA]</scope>
    <source>
        <strain evidence="2 3">CECT 9025</strain>
    </source>
</reference>
<dbReference type="InterPro" id="IPR029052">
    <property type="entry name" value="Metallo-depent_PP-like"/>
</dbReference>
<dbReference type="GO" id="GO:0016791">
    <property type="term" value="F:phosphatase activity"/>
    <property type="evidence" value="ECO:0007669"/>
    <property type="project" value="TreeGrafter"/>
</dbReference>
<organism evidence="2 3">
    <name type="scientific">Pseudoroseicyclus aestuarii</name>
    <dbReference type="NCBI Taxonomy" id="1795041"/>
    <lineage>
        <taxon>Bacteria</taxon>
        <taxon>Pseudomonadati</taxon>
        <taxon>Pseudomonadota</taxon>
        <taxon>Alphaproteobacteria</taxon>
        <taxon>Rhodobacterales</taxon>
        <taxon>Paracoccaceae</taxon>
        <taxon>Pseudoroseicyclus</taxon>
    </lineage>
</organism>
<dbReference type="InterPro" id="IPR050126">
    <property type="entry name" value="Ap4A_hydrolase"/>
</dbReference>
<sequence>MERSYAIGDIHGHLDKLRAAHDRIAADRARCGDAAAPVIHLGDLTDRGPESRGVIDYLIEGIARGEPWLVIRGNHDETFLQFVLDPARPNPVLPEDETWLSKAWGGSETLRSYGVTVPRLGWSRLDLPALHRAAHEAVPQAHVDFLRARPYWHRRGDCVFVHAGVRRGVAIEDQDPNELIWLREPFLSDPEPFPWLVVHGHTVVGDDPVHFGNRLALDTGAPFGGPLTAAVIEGREAWRLTDQGREVIAPPERNGPRFSR</sequence>
<dbReference type="RefSeq" id="WP_110812957.1">
    <property type="nucleotide sequence ID" value="NZ_QJTE01000001.1"/>
</dbReference>
<comment type="caution">
    <text evidence="2">The sequence shown here is derived from an EMBL/GenBank/DDBJ whole genome shotgun (WGS) entry which is preliminary data.</text>
</comment>
<name>A0A318SVS2_9RHOB</name>
<dbReference type="GO" id="GO:0110154">
    <property type="term" value="P:RNA decapping"/>
    <property type="evidence" value="ECO:0007669"/>
    <property type="project" value="TreeGrafter"/>
</dbReference>
<dbReference type="GO" id="GO:0005737">
    <property type="term" value="C:cytoplasm"/>
    <property type="evidence" value="ECO:0007669"/>
    <property type="project" value="TreeGrafter"/>
</dbReference>
<feature type="domain" description="Calcineurin-like phosphoesterase" evidence="1">
    <location>
        <begin position="5"/>
        <end position="217"/>
    </location>
</feature>
<dbReference type="Gene3D" id="3.60.21.10">
    <property type="match status" value="1"/>
</dbReference>
<gene>
    <name evidence="2" type="ORF">DFP88_101624</name>
</gene>
<evidence type="ECO:0000313" key="2">
    <source>
        <dbReference type="EMBL" id="PYE85950.1"/>
    </source>
</evidence>
<evidence type="ECO:0000259" key="1">
    <source>
        <dbReference type="Pfam" id="PF00149"/>
    </source>
</evidence>
<dbReference type="Pfam" id="PF00149">
    <property type="entry name" value="Metallophos"/>
    <property type="match status" value="1"/>
</dbReference>
<protein>
    <submittedName>
        <fullName evidence="2">Serine/threonine protein phosphatase 1</fullName>
    </submittedName>
</protein>
<proteinExistence type="predicted"/>
<dbReference type="EMBL" id="QJTE01000001">
    <property type="protein sequence ID" value="PYE85950.1"/>
    <property type="molecule type" value="Genomic_DNA"/>
</dbReference>
<dbReference type="PANTHER" id="PTHR42850">
    <property type="entry name" value="METALLOPHOSPHOESTERASE"/>
    <property type="match status" value="1"/>
</dbReference>
<accession>A0A318SVS2</accession>
<evidence type="ECO:0000313" key="3">
    <source>
        <dbReference type="Proteomes" id="UP000248311"/>
    </source>
</evidence>
<dbReference type="InterPro" id="IPR004843">
    <property type="entry name" value="Calcineurin-like_PHP"/>
</dbReference>
<keyword evidence="3" id="KW-1185">Reference proteome</keyword>
<dbReference type="PANTHER" id="PTHR42850:SF4">
    <property type="entry name" value="ZINC-DEPENDENT ENDOPOLYPHOSPHATASE"/>
    <property type="match status" value="1"/>
</dbReference>
<dbReference type="AlphaFoldDB" id="A0A318SVS2"/>
<dbReference type="Proteomes" id="UP000248311">
    <property type="component" value="Unassembled WGS sequence"/>
</dbReference>